<organism evidence="2 3">
    <name type="scientific">Catenuloplanes niger</name>
    <dbReference type="NCBI Taxonomy" id="587534"/>
    <lineage>
        <taxon>Bacteria</taxon>
        <taxon>Bacillati</taxon>
        <taxon>Actinomycetota</taxon>
        <taxon>Actinomycetes</taxon>
        <taxon>Micromonosporales</taxon>
        <taxon>Micromonosporaceae</taxon>
        <taxon>Catenuloplanes</taxon>
    </lineage>
</organism>
<dbReference type="EMBL" id="JAVDYC010000001">
    <property type="protein sequence ID" value="MDR7326920.1"/>
    <property type="molecule type" value="Genomic_DNA"/>
</dbReference>
<protein>
    <recommendedName>
        <fullName evidence="1">OAA-family lectin sugar binding domain-containing protein</fullName>
    </recommendedName>
</protein>
<dbReference type="Pfam" id="PF17882">
    <property type="entry name" value="SBD"/>
    <property type="match status" value="2"/>
</dbReference>
<evidence type="ECO:0000313" key="2">
    <source>
        <dbReference type="EMBL" id="MDR7326920.1"/>
    </source>
</evidence>
<feature type="domain" description="OAA-family lectin sugar binding" evidence="1">
    <location>
        <begin position="248"/>
        <end position="318"/>
    </location>
</feature>
<evidence type="ECO:0000313" key="3">
    <source>
        <dbReference type="Proteomes" id="UP001183629"/>
    </source>
</evidence>
<keyword evidence="3" id="KW-1185">Reference proteome</keyword>
<dbReference type="AlphaFoldDB" id="A0AAE4CW72"/>
<gene>
    <name evidence="2" type="ORF">J2S44_007170</name>
</gene>
<dbReference type="RefSeq" id="WP_310423466.1">
    <property type="nucleotide sequence ID" value="NZ_JAVDYC010000001.1"/>
</dbReference>
<dbReference type="InterPro" id="IPR040964">
    <property type="entry name" value="SBD"/>
</dbReference>
<reference evidence="2 3" key="1">
    <citation type="submission" date="2023-07" db="EMBL/GenBank/DDBJ databases">
        <title>Sequencing the genomes of 1000 actinobacteria strains.</title>
        <authorList>
            <person name="Klenk H.-P."/>
        </authorList>
    </citation>
    <scope>NUCLEOTIDE SEQUENCE [LARGE SCALE GENOMIC DNA]</scope>
    <source>
        <strain evidence="2 3">DSM 44711</strain>
    </source>
</reference>
<proteinExistence type="predicted"/>
<name>A0AAE4CW72_9ACTN</name>
<comment type="caution">
    <text evidence="2">The sequence shown here is derived from an EMBL/GenBank/DDBJ whole genome shotgun (WGS) entry which is preliminary data.</text>
</comment>
<dbReference type="Proteomes" id="UP001183629">
    <property type="component" value="Unassembled WGS sequence"/>
</dbReference>
<sequence>MEPTYVSFAQTPPLTGNAELTVEGGHPAGGHLALGAGGSVTMTFQVPAENAHLEATLRIVALVSELGGEIGYAPLDVTVGGQPVVRDWRIPGGGDLPQRMDFAFPAGMLSPGANTLRLTSGAGARSMLWLYRVTVDSVWERDRSAHALDRHAAEKPLLRYATRTLAGRGWQPGPPVLAYVGTGRHSPLAQLAWADSSGAEYAVTLTGELHEFYGWCRPPGSTAPREFRGDLAGRWDADDAGSGATVRTFEVEAGWGGGWHRAGHLDLAVGVAGVRLTRVSWRDQHGNNGTVAFDGRGDGFVGTHQTVGEGAVGYRGRAPVTVKG</sequence>
<accession>A0AAE4CW72</accession>
<evidence type="ECO:0000259" key="1">
    <source>
        <dbReference type="Pfam" id="PF17882"/>
    </source>
</evidence>
<feature type="domain" description="OAA-family lectin sugar binding" evidence="1">
    <location>
        <begin position="159"/>
        <end position="231"/>
    </location>
</feature>